<gene>
    <name evidence="13" type="ORF">BCV72DRAFT_308588</name>
</gene>
<comment type="similarity">
    <text evidence="4">Belongs to the SRP68 family.</text>
</comment>
<keyword evidence="10" id="KW-0687">Ribonucleoprotein</keyword>
<dbReference type="GO" id="GO:0005730">
    <property type="term" value="C:nucleolus"/>
    <property type="evidence" value="ECO:0007669"/>
    <property type="project" value="UniProtKB-SubCell"/>
</dbReference>
<dbReference type="GO" id="GO:0005786">
    <property type="term" value="C:signal recognition particle, endoplasmic reticulum targeting"/>
    <property type="evidence" value="ECO:0007669"/>
    <property type="project" value="UniProtKB-KW"/>
</dbReference>
<dbReference type="GO" id="GO:0008312">
    <property type="term" value="F:7S RNA binding"/>
    <property type="evidence" value="ECO:0007669"/>
    <property type="project" value="InterPro"/>
</dbReference>
<dbReference type="Proteomes" id="UP000242414">
    <property type="component" value="Unassembled WGS sequence"/>
</dbReference>
<proteinExistence type="inferred from homology"/>
<evidence type="ECO:0000313" key="13">
    <source>
        <dbReference type="EMBL" id="ORE03056.1"/>
    </source>
</evidence>
<reference evidence="13" key="1">
    <citation type="journal article" date="2016" name="Proc. Natl. Acad. Sci. U.S.A.">
        <title>Lipid metabolic changes in an early divergent fungus govern the establishment of a mutualistic symbiosis with endobacteria.</title>
        <authorList>
            <person name="Lastovetsky O.A."/>
            <person name="Gaspar M.L."/>
            <person name="Mondo S.J."/>
            <person name="LaButti K.M."/>
            <person name="Sandor L."/>
            <person name="Grigoriev I.V."/>
            <person name="Henry S.A."/>
            <person name="Pawlowska T.E."/>
        </authorList>
    </citation>
    <scope>NUCLEOTIDE SEQUENCE [LARGE SCALE GENOMIC DNA]</scope>
    <source>
        <strain evidence="13">ATCC 52814</strain>
    </source>
</reference>
<dbReference type="GO" id="GO:0005047">
    <property type="term" value="F:signal recognition particle binding"/>
    <property type="evidence" value="ECO:0007669"/>
    <property type="project" value="InterPro"/>
</dbReference>
<evidence type="ECO:0000256" key="7">
    <source>
        <dbReference type="ARBA" id="ARBA00022884"/>
    </source>
</evidence>
<keyword evidence="5" id="KW-0963">Cytoplasm</keyword>
<dbReference type="VEuPathDB" id="FungiDB:BCV72DRAFT_308588"/>
<accession>A0A1X0QTJ8</accession>
<dbReference type="AlphaFoldDB" id="A0A1X0QTJ8"/>
<organism evidence="13">
    <name type="scientific">Rhizopus microsporus var. microsporus</name>
    <dbReference type="NCBI Taxonomy" id="86635"/>
    <lineage>
        <taxon>Eukaryota</taxon>
        <taxon>Fungi</taxon>
        <taxon>Fungi incertae sedis</taxon>
        <taxon>Mucoromycota</taxon>
        <taxon>Mucoromycotina</taxon>
        <taxon>Mucoromycetes</taxon>
        <taxon>Mucorales</taxon>
        <taxon>Mucorineae</taxon>
        <taxon>Rhizopodaceae</taxon>
        <taxon>Rhizopus</taxon>
    </lineage>
</organism>
<evidence type="ECO:0000256" key="6">
    <source>
        <dbReference type="ARBA" id="ARBA00022824"/>
    </source>
</evidence>
<dbReference type="FunFam" id="1.10.3450.40:FF:000001">
    <property type="entry name" value="Signal recognition particle subunit SRP68"/>
    <property type="match status" value="1"/>
</dbReference>
<keyword evidence="9" id="KW-0539">Nucleus</keyword>
<keyword evidence="8" id="KW-0733">Signal recognition particle</keyword>
<dbReference type="PANTHER" id="PTHR12860">
    <property type="entry name" value="SIGNAL RECOGNITION PARTICLE 68 KDA PROTEIN"/>
    <property type="match status" value="1"/>
</dbReference>
<evidence type="ECO:0000256" key="10">
    <source>
        <dbReference type="ARBA" id="ARBA00023274"/>
    </source>
</evidence>
<dbReference type="InterPro" id="IPR034652">
    <property type="entry name" value="SRP68-RBD"/>
</dbReference>
<dbReference type="GO" id="GO:0030942">
    <property type="term" value="F:endoplasmic reticulum signal peptide binding"/>
    <property type="evidence" value="ECO:0007669"/>
    <property type="project" value="InterPro"/>
</dbReference>
<dbReference type="Gene3D" id="1.10.3450.40">
    <property type="entry name" value="Signal recognition particle, SRP68 subunit, RNA-binding domain"/>
    <property type="match status" value="1"/>
</dbReference>
<name>A0A1X0QTJ8_RHIZD</name>
<sequence length="540" mass="63303">MVEPTKASGLLSLDVLSLINESRMTYGLRHQDYQRYREYCTNRVRRLRQILKLSQSNDKKANVCKPLPKEFHDNRYLQLYVYETERAWAYAMELKQESTNSMETRQRHHLVKRLKRAAQHASFLYGLCEQQTVDSKTVFDVKAYAALMKGYLLFEQQQWKGAIDQFVEARAIYELFAQYNSNAQQEALYYAAIDEIDPNIRFCAYRLQMSTHDAESVAKAHPRTNELNQELSKLVEDQSDSWTGRVVEWHGREFTIKNKALSEAVTRAEKENVWTESEKMVKRALKENQEATAKVTSTKSEKTSNDLKYLFTFVEYHVFVSLIRRSLSQLDENKEKHEQMIKLYDDILKNIECIWELPFVKDDISFDSELNTLTLYYKGCRCVQIAMIYEAANKIPESLALYQRAQTYTVQAKQSLVQLGAFSKDALIQVTEQDIQQLDQTIRTGIWKARAAWHLEHENESITDRMNQLNLNNDLLIDHLDTYPSHIHRLVEFPPTFQPVSCKPFYFDLAANYIKYPEQSIEERTEKTASGIWGLFGKRW</sequence>
<dbReference type="OrthoDB" id="10255118at2759"/>
<dbReference type="InterPro" id="IPR026258">
    <property type="entry name" value="SRP68"/>
</dbReference>
<evidence type="ECO:0000256" key="12">
    <source>
        <dbReference type="ARBA" id="ARBA00083741"/>
    </source>
</evidence>
<dbReference type="PIRSF" id="PIRSF038995">
    <property type="entry name" value="SRP68"/>
    <property type="match status" value="1"/>
</dbReference>
<dbReference type="PANTHER" id="PTHR12860:SF0">
    <property type="entry name" value="SIGNAL RECOGNITION PARTICLE SUBUNIT SRP68"/>
    <property type="match status" value="1"/>
</dbReference>
<evidence type="ECO:0000256" key="5">
    <source>
        <dbReference type="ARBA" id="ARBA00022490"/>
    </source>
</evidence>
<dbReference type="Pfam" id="PF16969">
    <property type="entry name" value="SRP68"/>
    <property type="match status" value="2"/>
</dbReference>
<dbReference type="GO" id="GO:0006614">
    <property type="term" value="P:SRP-dependent cotranslational protein targeting to membrane"/>
    <property type="evidence" value="ECO:0007669"/>
    <property type="project" value="InterPro"/>
</dbReference>
<dbReference type="GO" id="GO:0005783">
    <property type="term" value="C:endoplasmic reticulum"/>
    <property type="evidence" value="ECO:0007669"/>
    <property type="project" value="UniProtKB-SubCell"/>
</dbReference>
<dbReference type="GO" id="GO:0005829">
    <property type="term" value="C:cytosol"/>
    <property type="evidence" value="ECO:0007669"/>
    <property type="project" value="UniProtKB-ARBA"/>
</dbReference>
<dbReference type="EMBL" id="KV922020">
    <property type="protein sequence ID" value="ORE03056.1"/>
    <property type="molecule type" value="Genomic_DNA"/>
</dbReference>
<dbReference type="InterPro" id="IPR038253">
    <property type="entry name" value="SRP68_N_sf"/>
</dbReference>
<comment type="subcellular location">
    <subcellularLocation>
        <location evidence="2">Cytoplasm</location>
    </subcellularLocation>
    <subcellularLocation>
        <location evidence="1">Endoplasmic reticulum</location>
    </subcellularLocation>
    <subcellularLocation>
        <location evidence="3">Nucleus</location>
        <location evidence="3">Nucleolus</location>
    </subcellularLocation>
</comment>
<keyword evidence="7" id="KW-0694">RNA-binding</keyword>
<evidence type="ECO:0000256" key="11">
    <source>
        <dbReference type="ARBA" id="ARBA00029498"/>
    </source>
</evidence>
<evidence type="ECO:0000256" key="2">
    <source>
        <dbReference type="ARBA" id="ARBA00004496"/>
    </source>
</evidence>
<evidence type="ECO:0000256" key="4">
    <source>
        <dbReference type="ARBA" id="ARBA00009352"/>
    </source>
</evidence>
<evidence type="ECO:0000256" key="3">
    <source>
        <dbReference type="ARBA" id="ARBA00004604"/>
    </source>
</evidence>
<evidence type="ECO:0000256" key="9">
    <source>
        <dbReference type="ARBA" id="ARBA00023242"/>
    </source>
</evidence>
<evidence type="ECO:0000256" key="1">
    <source>
        <dbReference type="ARBA" id="ARBA00004240"/>
    </source>
</evidence>
<evidence type="ECO:0000256" key="8">
    <source>
        <dbReference type="ARBA" id="ARBA00023135"/>
    </source>
</evidence>
<dbReference type="CDD" id="cd15481">
    <property type="entry name" value="SRP68-RBD"/>
    <property type="match status" value="1"/>
</dbReference>
<protein>
    <recommendedName>
        <fullName evidence="11">Signal recognition particle subunit SRP68</fullName>
    </recommendedName>
    <alternativeName>
        <fullName evidence="12">Signal recognition particle 68 kDa protein</fullName>
    </alternativeName>
</protein>
<keyword evidence="6" id="KW-0256">Endoplasmic reticulum</keyword>